<sequence length="235" mass="26408">MGTLEKGGSGDRPFGVSGYLSKIWMDRTERGLMFPVALLSTELVIEWGYWGVEESFVNPFCNRSVSWRMYGNERGRGDGDGDGEDDVCVVDARASRQGESVGARKKGLKLLRARPRCSEEDIKAKMKQATRIEILCIIDSINVGALHIDFGNSKGGCRMCPIYWCVRALYAKLRDRHHMSGDRLSAQKVPLLAREEIEAKRIVAISTVKRHGTKKLPWFVVMHRLSELPAHDARS</sequence>
<proteinExistence type="predicted"/>
<dbReference type="RefSeq" id="XP_043045714.1">
    <property type="nucleotide sequence ID" value="XM_043190233.1"/>
</dbReference>
<evidence type="ECO:0000313" key="2">
    <source>
        <dbReference type="Proteomes" id="UP000812287"/>
    </source>
</evidence>
<accession>A0A9P7W446</accession>
<name>A0A9P7W446_9AGAR</name>
<comment type="caution">
    <text evidence="1">The sequence shown here is derived from an EMBL/GenBank/DDBJ whole genome shotgun (WGS) entry which is preliminary data.</text>
</comment>
<organism evidence="1 2">
    <name type="scientific">Guyanagaster necrorhizus</name>
    <dbReference type="NCBI Taxonomy" id="856835"/>
    <lineage>
        <taxon>Eukaryota</taxon>
        <taxon>Fungi</taxon>
        <taxon>Dikarya</taxon>
        <taxon>Basidiomycota</taxon>
        <taxon>Agaricomycotina</taxon>
        <taxon>Agaricomycetes</taxon>
        <taxon>Agaricomycetidae</taxon>
        <taxon>Agaricales</taxon>
        <taxon>Marasmiineae</taxon>
        <taxon>Physalacriaceae</taxon>
        <taxon>Guyanagaster</taxon>
    </lineage>
</organism>
<reference evidence="1" key="1">
    <citation type="submission" date="2020-11" db="EMBL/GenBank/DDBJ databases">
        <title>Adaptations for nitrogen fixation in a non-lichenized fungal sporocarp promotes dispersal by wood-feeding termites.</title>
        <authorList>
            <consortium name="DOE Joint Genome Institute"/>
            <person name="Koch R.A."/>
            <person name="Yoon G."/>
            <person name="Arayal U."/>
            <person name="Lail K."/>
            <person name="Amirebrahimi M."/>
            <person name="Labutti K."/>
            <person name="Lipzen A."/>
            <person name="Riley R."/>
            <person name="Barry K."/>
            <person name="Henrissat B."/>
            <person name="Grigoriev I.V."/>
            <person name="Herr J.R."/>
            <person name="Aime M.C."/>
        </authorList>
    </citation>
    <scope>NUCLEOTIDE SEQUENCE</scope>
    <source>
        <strain evidence="1">MCA 3950</strain>
    </source>
</reference>
<gene>
    <name evidence="1" type="ORF">BT62DRAFT_990503</name>
</gene>
<evidence type="ECO:0000313" key="1">
    <source>
        <dbReference type="EMBL" id="KAG7452214.1"/>
    </source>
</evidence>
<dbReference type="EMBL" id="MU250524">
    <property type="protein sequence ID" value="KAG7452214.1"/>
    <property type="molecule type" value="Genomic_DNA"/>
</dbReference>
<protein>
    <submittedName>
        <fullName evidence="1">Uncharacterized protein</fullName>
    </submittedName>
</protein>
<dbReference type="AlphaFoldDB" id="A0A9P7W446"/>
<dbReference type="Proteomes" id="UP000812287">
    <property type="component" value="Unassembled WGS sequence"/>
</dbReference>
<keyword evidence="2" id="KW-1185">Reference proteome</keyword>
<dbReference type="GeneID" id="66112530"/>